<comment type="caution">
    <text evidence="2">The sequence shown here is derived from an EMBL/GenBank/DDBJ whole genome shotgun (WGS) entry which is preliminary data.</text>
</comment>
<dbReference type="SUPFAM" id="SSF47413">
    <property type="entry name" value="lambda repressor-like DNA-binding domains"/>
    <property type="match status" value="1"/>
</dbReference>
<dbReference type="CDD" id="cd00093">
    <property type="entry name" value="HTH_XRE"/>
    <property type="match status" value="1"/>
</dbReference>
<name>A0A645IDG7_9ZZZZ</name>
<gene>
    <name evidence="2" type="ORF">SDC9_193030</name>
</gene>
<evidence type="ECO:0000313" key="2">
    <source>
        <dbReference type="EMBL" id="MPN45463.1"/>
    </source>
</evidence>
<dbReference type="InterPro" id="IPR001387">
    <property type="entry name" value="Cro/C1-type_HTH"/>
</dbReference>
<feature type="domain" description="HTH cro/C1-type" evidence="1">
    <location>
        <begin position="11"/>
        <end position="66"/>
    </location>
</feature>
<dbReference type="InterPro" id="IPR010982">
    <property type="entry name" value="Lambda_DNA-bd_dom_sf"/>
</dbReference>
<dbReference type="AlphaFoldDB" id="A0A645IDG7"/>
<reference evidence="2" key="1">
    <citation type="submission" date="2019-08" db="EMBL/GenBank/DDBJ databases">
        <authorList>
            <person name="Kucharzyk K."/>
            <person name="Murdoch R.W."/>
            <person name="Higgins S."/>
            <person name="Loffler F."/>
        </authorList>
    </citation>
    <scope>NUCLEOTIDE SEQUENCE</scope>
</reference>
<dbReference type="SMART" id="SM00530">
    <property type="entry name" value="HTH_XRE"/>
    <property type="match status" value="1"/>
</dbReference>
<evidence type="ECO:0000259" key="1">
    <source>
        <dbReference type="PROSITE" id="PS50943"/>
    </source>
</evidence>
<organism evidence="2">
    <name type="scientific">bioreactor metagenome</name>
    <dbReference type="NCBI Taxonomy" id="1076179"/>
    <lineage>
        <taxon>unclassified sequences</taxon>
        <taxon>metagenomes</taxon>
        <taxon>ecological metagenomes</taxon>
    </lineage>
</organism>
<dbReference type="Gene3D" id="1.10.260.40">
    <property type="entry name" value="lambda repressor-like DNA-binding domains"/>
    <property type="match status" value="1"/>
</dbReference>
<accession>A0A645IDG7</accession>
<protein>
    <recommendedName>
        <fullName evidence="1">HTH cro/C1-type domain-containing protein</fullName>
    </recommendedName>
</protein>
<proteinExistence type="predicted"/>
<sequence>MTLKEAITQRILDICKQKDISVNKMADICGITQSTLNNIVNTGSENPQISTIKKICDGMEMRLEDFFADEVFRTLEQEIK</sequence>
<dbReference type="EMBL" id="VSSQ01105396">
    <property type="protein sequence ID" value="MPN45463.1"/>
    <property type="molecule type" value="Genomic_DNA"/>
</dbReference>
<dbReference type="Pfam" id="PF13443">
    <property type="entry name" value="HTH_26"/>
    <property type="match status" value="1"/>
</dbReference>
<dbReference type="GO" id="GO:0003677">
    <property type="term" value="F:DNA binding"/>
    <property type="evidence" value="ECO:0007669"/>
    <property type="project" value="InterPro"/>
</dbReference>
<dbReference type="PROSITE" id="PS50943">
    <property type="entry name" value="HTH_CROC1"/>
    <property type="match status" value="1"/>
</dbReference>